<reference evidence="1 2" key="1">
    <citation type="journal article" date="2019" name="Commun. Biol.">
        <title>The bagworm genome reveals a unique fibroin gene that provides high tensile strength.</title>
        <authorList>
            <person name="Kono N."/>
            <person name="Nakamura H."/>
            <person name="Ohtoshi R."/>
            <person name="Tomita M."/>
            <person name="Numata K."/>
            <person name="Arakawa K."/>
        </authorList>
    </citation>
    <scope>NUCLEOTIDE SEQUENCE [LARGE SCALE GENOMIC DNA]</scope>
</reference>
<proteinExistence type="predicted"/>
<protein>
    <submittedName>
        <fullName evidence="1">Uncharacterized protein</fullName>
    </submittedName>
</protein>
<evidence type="ECO:0000313" key="1">
    <source>
        <dbReference type="EMBL" id="GBP46627.1"/>
    </source>
</evidence>
<keyword evidence="2" id="KW-1185">Reference proteome</keyword>
<gene>
    <name evidence="1" type="ORF">EVAR_95089_1</name>
</gene>
<sequence>MTYMVHVSRAHKVLKSGGEERVWRQDSVIPYAVTVVVEVHLLNPTLEDDKGPRDCSEPYSLLTTEKVFSVKVVDVFGATFLGPFLQHLSLCLTHGNS</sequence>
<dbReference type="Proteomes" id="UP000299102">
    <property type="component" value="Unassembled WGS sequence"/>
</dbReference>
<comment type="caution">
    <text evidence="1">The sequence shown here is derived from an EMBL/GenBank/DDBJ whole genome shotgun (WGS) entry which is preliminary data.</text>
</comment>
<evidence type="ECO:0000313" key="2">
    <source>
        <dbReference type="Proteomes" id="UP000299102"/>
    </source>
</evidence>
<dbReference type="AlphaFoldDB" id="A0A4C1W929"/>
<dbReference type="EMBL" id="BGZK01000487">
    <property type="protein sequence ID" value="GBP46627.1"/>
    <property type="molecule type" value="Genomic_DNA"/>
</dbReference>
<accession>A0A4C1W929</accession>
<name>A0A4C1W929_EUMVA</name>
<organism evidence="1 2">
    <name type="scientific">Eumeta variegata</name>
    <name type="common">Bagworm moth</name>
    <name type="synonym">Eumeta japonica</name>
    <dbReference type="NCBI Taxonomy" id="151549"/>
    <lineage>
        <taxon>Eukaryota</taxon>
        <taxon>Metazoa</taxon>
        <taxon>Ecdysozoa</taxon>
        <taxon>Arthropoda</taxon>
        <taxon>Hexapoda</taxon>
        <taxon>Insecta</taxon>
        <taxon>Pterygota</taxon>
        <taxon>Neoptera</taxon>
        <taxon>Endopterygota</taxon>
        <taxon>Lepidoptera</taxon>
        <taxon>Glossata</taxon>
        <taxon>Ditrysia</taxon>
        <taxon>Tineoidea</taxon>
        <taxon>Psychidae</taxon>
        <taxon>Oiketicinae</taxon>
        <taxon>Eumeta</taxon>
    </lineage>
</organism>